<dbReference type="InterPro" id="IPR042779">
    <property type="entry name" value="MISP/MISP3-like"/>
</dbReference>
<feature type="region of interest" description="Disordered" evidence="1">
    <location>
        <begin position="759"/>
        <end position="857"/>
    </location>
</feature>
<feature type="region of interest" description="Disordered" evidence="1">
    <location>
        <begin position="641"/>
        <end position="737"/>
    </location>
</feature>
<comment type="caution">
    <text evidence="2">The sequence shown here is derived from an EMBL/GenBank/DDBJ whole genome shotgun (WGS) entry which is preliminary data.</text>
</comment>
<feature type="compositionally biased region" description="Basic and acidic residues" evidence="1">
    <location>
        <begin position="190"/>
        <end position="250"/>
    </location>
</feature>
<proteinExistence type="predicted"/>
<protein>
    <submittedName>
        <fullName evidence="2">(Atlantic silverside) hypothetical protein</fullName>
    </submittedName>
</protein>
<dbReference type="Proteomes" id="UP000677803">
    <property type="component" value="Unassembled WGS sequence"/>
</dbReference>
<feature type="region of interest" description="Disordered" evidence="1">
    <location>
        <begin position="67"/>
        <end position="89"/>
    </location>
</feature>
<keyword evidence="3" id="KW-1185">Reference proteome</keyword>
<feature type="compositionally biased region" description="Polar residues" evidence="1">
    <location>
        <begin position="303"/>
        <end position="319"/>
    </location>
</feature>
<feature type="compositionally biased region" description="Polar residues" evidence="1">
    <location>
        <begin position="9"/>
        <end position="26"/>
    </location>
</feature>
<dbReference type="PANTHER" id="PTHR18839:SF0">
    <property type="entry name" value="MITOTIC INTERACTOR AND SUBSTRATE OF PLK1 ISOFORM X1-RELATED"/>
    <property type="match status" value="1"/>
</dbReference>
<feature type="compositionally biased region" description="Basic and acidic residues" evidence="1">
    <location>
        <begin position="161"/>
        <end position="179"/>
    </location>
</feature>
<feature type="region of interest" description="Disordered" evidence="1">
    <location>
        <begin position="301"/>
        <end position="336"/>
    </location>
</feature>
<feature type="compositionally biased region" description="Basic and acidic residues" evidence="1">
    <location>
        <begin position="682"/>
        <end position="697"/>
    </location>
</feature>
<accession>A0A8S4AQT4</accession>
<gene>
    <name evidence="2" type="ORF">MMEN_LOCUS8435</name>
</gene>
<dbReference type="EMBL" id="CAJRST010008890">
    <property type="protein sequence ID" value="CAG5897378.1"/>
    <property type="molecule type" value="Genomic_DNA"/>
</dbReference>
<evidence type="ECO:0000313" key="2">
    <source>
        <dbReference type="EMBL" id="CAG5897378.1"/>
    </source>
</evidence>
<feature type="region of interest" description="Disordered" evidence="1">
    <location>
        <begin position="374"/>
        <end position="494"/>
    </location>
</feature>
<name>A0A8S4AQT4_9TELE</name>
<feature type="region of interest" description="Disordered" evidence="1">
    <location>
        <begin position="1"/>
        <end position="26"/>
    </location>
</feature>
<feature type="compositionally biased region" description="Polar residues" evidence="1">
    <location>
        <begin position="72"/>
        <end position="83"/>
    </location>
</feature>
<sequence length="857" mass="95558">MESKHVTSHIESFSGKTTESPPIESNCSAAAPIRRYHSVMDDEGADDVFVHPTIPPQRCLAPLLAAKGSPGATDSNSVVTPSNGAADATEAKANPAGLDWHHSEKQLMAARNEPDEVISGTEQCSRQPVDSRLLLNDKGSAEPAYQCQTSTDIQDSLMEACHGERGKQYQNRTSEHEGSNGEPEDIVVLNKEDRHCGETGTEEDKFPRLPPDDKETSENGTWRDKESDISKDKDSCCLDERHFEMPRDNLDSESVETNAPSLPGLRANDDDFESSEPAELYKCKQDVMGEVANKPLVSAFPANVTNDSEGQGNSRSSDYNLRRESDTAEMQVNQQPIDRCSEEMVEQVDGTPRIATVIQQGEQLLQRLQIVQLRHDEVQTPPQDTVKGVTGGEEFGTSAETEGERVTGMSMAGEEEEEERRFLTDEDDEVKTTLMQNDEDVSKQLHTKAGASLSPTQTSDSEDDQSNSLVPSDLSLETNEVTSTERQLTSTEHRFSVGDSSMERHIHEVVAGKQNLQRAGGVFNLADDPDVLEIPFKTNLSLESALTKACTSQPNHWQFSEKQMQKDISHDTQRELAMVNQGKIPGGYSKGETRQLKETKLLFEAFQHGNTDGPTRLRKAPATLIKAPVYPSVLERTRSLERFSHKSSPVSRTQSLRLDNSGTLGRDKSPENLRSRSPTAASRDKTRLSPYPKQDKHLRLHRSMESIQNEVSKSAAEMRGESQEARRRPESPVLKHNPFFKLRPALALQPEVAKDIREAKEREEELRRQRSTLYGEYRRSSEDEESSQSTKALVSDSRQQSRGKLERVWPPPSKKDQKKCDQSQQDAKVHKAGGQKAPLWQRWESGLINGQAPNEKK</sequence>
<dbReference type="PANTHER" id="PTHR18839">
    <property type="entry name" value="MITOTIC INTERACTOR AND SUBSTRATE OF PLK1 MISP FAMILY MEMBER"/>
    <property type="match status" value="1"/>
</dbReference>
<feature type="compositionally biased region" description="Basic and acidic residues" evidence="1">
    <location>
        <begin position="803"/>
        <end position="821"/>
    </location>
</feature>
<feature type="compositionally biased region" description="Basic and acidic residues" evidence="1">
    <location>
        <begin position="716"/>
        <end position="730"/>
    </location>
</feature>
<feature type="compositionally biased region" description="Polar residues" evidence="1">
    <location>
        <begin position="790"/>
        <end position="802"/>
    </location>
</feature>
<evidence type="ECO:0000256" key="1">
    <source>
        <dbReference type="SAM" id="MobiDB-lite"/>
    </source>
</evidence>
<evidence type="ECO:0000313" key="3">
    <source>
        <dbReference type="Proteomes" id="UP000677803"/>
    </source>
</evidence>
<feature type="compositionally biased region" description="Polar residues" evidence="1">
    <location>
        <begin position="646"/>
        <end position="663"/>
    </location>
</feature>
<feature type="compositionally biased region" description="Basic and acidic residues" evidence="1">
    <location>
        <begin position="665"/>
        <end position="674"/>
    </location>
</feature>
<dbReference type="AlphaFoldDB" id="A0A8S4AQT4"/>
<feature type="compositionally biased region" description="Polar residues" evidence="1">
    <location>
        <begin position="466"/>
        <end position="490"/>
    </location>
</feature>
<reference evidence="2" key="1">
    <citation type="submission" date="2021-05" db="EMBL/GenBank/DDBJ databases">
        <authorList>
            <person name="Tigano A."/>
        </authorList>
    </citation>
    <scope>NUCLEOTIDE SEQUENCE</scope>
</reference>
<dbReference type="OrthoDB" id="8902708at2759"/>
<feature type="region of interest" description="Disordered" evidence="1">
    <location>
        <begin position="159"/>
        <end position="273"/>
    </location>
</feature>
<organism evidence="2 3">
    <name type="scientific">Menidia menidia</name>
    <name type="common">Atlantic silverside</name>
    <dbReference type="NCBI Taxonomy" id="238744"/>
    <lineage>
        <taxon>Eukaryota</taxon>
        <taxon>Metazoa</taxon>
        <taxon>Chordata</taxon>
        <taxon>Craniata</taxon>
        <taxon>Vertebrata</taxon>
        <taxon>Euteleostomi</taxon>
        <taxon>Actinopterygii</taxon>
        <taxon>Neopterygii</taxon>
        <taxon>Teleostei</taxon>
        <taxon>Neoteleostei</taxon>
        <taxon>Acanthomorphata</taxon>
        <taxon>Ovalentaria</taxon>
        <taxon>Atherinomorphae</taxon>
        <taxon>Atheriniformes</taxon>
        <taxon>Atherinopsidae</taxon>
        <taxon>Menidiinae</taxon>
        <taxon>Menidia</taxon>
    </lineage>
</organism>
<feature type="compositionally biased region" description="Basic and acidic residues" evidence="1">
    <location>
        <begin position="759"/>
        <end position="768"/>
    </location>
</feature>